<protein>
    <submittedName>
        <fullName evidence="2">Retrotransposon protein, Ty1-copia subclass, putative</fullName>
    </submittedName>
</protein>
<dbReference type="HOGENOM" id="CLU_001650_10_0_1"/>
<feature type="domain" description="Reverse transcriptase Ty1/copia-type" evidence="1">
    <location>
        <begin position="1"/>
        <end position="166"/>
    </location>
</feature>
<accession>A0A061EG03</accession>
<evidence type="ECO:0000313" key="3">
    <source>
        <dbReference type="Proteomes" id="UP000026915"/>
    </source>
</evidence>
<sequence length="205" mass="23744">MDVKAAFLNRNLVEVVYLLQPKGFKEEGKDHLMCRLKKFVYKFKQVSHQWYLKFDEAVTSLVSVENKVDKCIYFKISGSKFIFLILYIDDILLVSSDLRMLQETKKLLTKQFDMKDFGEASYVLGIAIHRDRSRHLLGLSQSAYMDRVLKRFFMLDYKNGAVPIVKGDKLSLVQCPKNDVERESMKAIPYASAIGSLMYAQVCTR</sequence>
<dbReference type="AlphaFoldDB" id="A0A061EG03"/>
<evidence type="ECO:0000313" key="2">
    <source>
        <dbReference type="EMBL" id="EOY03950.1"/>
    </source>
</evidence>
<dbReference type="OMA" id="FEMIDIG"/>
<gene>
    <name evidence="2" type="ORF">TCM_019163</name>
</gene>
<dbReference type="InParanoid" id="A0A061EG03"/>
<dbReference type="STRING" id="3641.A0A061EG03"/>
<proteinExistence type="predicted"/>
<dbReference type="Pfam" id="PF07727">
    <property type="entry name" value="RVT_2"/>
    <property type="match status" value="1"/>
</dbReference>
<keyword evidence="3" id="KW-1185">Reference proteome</keyword>
<evidence type="ECO:0000259" key="1">
    <source>
        <dbReference type="Pfam" id="PF07727"/>
    </source>
</evidence>
<dbReference type="EMBL" id="CM001882">
    <property type="protein sequence ID" value="EOY03950.1"/>
    <property type="molecule type" value="Genomic_DNA"/>
</dbReference>
<dbReference type="InterPro" id="IPR043502">
    <property type="entry name" value="DNA/RNA_pol_sf"/>
</dbReference>
<name>A0A061EG03_THECC</name>
<dbReference type="InterPro" id="IPR013103">
    <property type="entry name" value="RVT_2"/>
</dbReference>
<organism evidence="2 3">
    <name type="scientific">Theobroma cacao</name>
    <name type="common">Cacao</name>
    <name type="synonym">Cocoa</name>
    <dbReference type="NCBI Taxonomy" id="3641"/>
    <lineage>
        <taxon>Eukaryota</taxon>
        <taxon>Viridiplantae</taxon>
        <taxon>Streptophyta</taxon>
        <taxon>Embryophyta</taxon>
        <taxon>Tracheophyta</taxon>
        <taxon>Spermatophyta</taxon>
        <taxon>Magnoliopsida</taxon>
        <taxon>eudicotyledons</taxon>
        <taxon>Gunneridae</taxon>
        <taxon>Pentapetalae</taxon>
        <taxon>rosids</taxon>
        <taxon>malvids</taxon>
        <taxon>Malvales</taxon>
        <taxon>Malvaceae</taxon>
        <taxon>Byttnerioideae</taxon>
        <taxon>Theobroma</taxon>
    </lineage>
</organism>
<reference evidence="2 3" key="1">
    <citation type="journal article" date="2013" name="Genome Biol.">
        <title>The genome sequence of the most widely cultivated cacao type and its use to identify candidate genes regulating pod color.</title>
        <authorList>
            <person name="Motamayor J.C."/>
            <person name="Mockaitis K."/>
            <person name="Schmutz J."/>
            <person name="Haiminen N."/>
            <person name="Iii D.L."/>
            <person name="Cornejo O."/>
            <person name="Findley S.D."/>
            <person name="Zheng P."/>
            <person name="Utro F."/>
            <person name="Royaert S."/>
            <person name="Saski C."/>
            <person name="Jenkins J."/>
            <person name="Podicheti R."/>
            <person name="Zhao M."/>
            <person name="Scheffler B.E."/>
            <person name="Stack J.C."/>
            <person name="Feltus F.A."/>
            <person name="Mustiga G.M."/>
            <person name="Amores F."/>
            <person name="Phillips W."/>
            <person name="Marelli J.P."/>
            <person name="May G.D."/>
            <person name="Shapiro H."/>
            <person name="Ma J."/>
            <person name="Bustamante C.D."/>
            <person name="Schnell R.J."/>
            <person name="Main D."/>
            <person name="Gilbert D."/>
            <person name="Parida L."/>
            <person name="Kuhn D.N."/>
        </authorList>
    </citation>
    <scope>NUCLEOTIDE SEQUENCE [LARGE SCALE GENOMIC DNA]</scope>
    <source>
        <strain evidence="3">cv. Matina 1-6</strain>
    </source>
</reference>
<dbReference type="SUPFAM" id="SSF56672">
    <property type="entry name" value="DNA/RNA polymerases"/>
    <property type="match status" value="1"/>
</dbReference>
<dbReference type="Gramene" id="EOY03950">
    <property type="protein sequence ID" value="EOY03950"/>
    <property type="gene ID" value="TCM_019163"/>
</dbReference>
<dbReference type="eggNOG" id="KOG0017">
    <property type="taxonomic scope" value="Eukaryota"/>
</dbReference>
<dbReference type="Proteomes" id="UP000026915">
    <property type="component" value="Chromosome 4"/>
</dbReference>